<feature type="chain" id="PRO_5043039256" description="Epidermal patterning factor-like protein" evidence="1">
    <location>
        <begin position="30"/>
        <end position="80"/>
    </location>
</feature>
<evidence type="ECO:0000256" key="1">
    <source>
        <dbReference type="SAM" id="SignalP"/>
    </source>
</evidence>
<evidence type="ECO:0008006" key="4">
    <source>
        <dbReference type="Google" id="ProtNLM"/>
    </source>
</evidence>
<keyword evidence="3" id="KW-1185">Reference proteome</keyword>
<name>A0AAN9LT00_PHACN</name>
<sequence>MFTTLKQTHLCRNVFFLFLLCTLILSSSAASSKGMKPCKAILVATPPAAHQQTYSASGRPNDYLPLVWRCTCGGKLYNPK</sequence>
<proteinExistence type="predicted"/>
<feature type="signal peptide" evidence="1">
    <location>
        <begin position="1"/>
        <end position="29"/>
    </location>
</feature>
<keyword evidence="1" id="KW-0732">Signal</keyword>
<evidence type="ECO:0000313" key="3">
    <source>
        <dbReference type="Proteomes" id="UP001374584"/>
    </source>
</evidence>
<dbReference type="Pfam" id="PF17181">
    <property type="entry name" value="EPF"/>
    <property type="match status" value="1"/>
</dbReference>
<dbReference type="AlphaFoldDB" id="A0AAN9LT00"/>
<organism evidence="2 3">
    <name type="scientific">Phaseolus coccineus</name>
    <name type="common">Scarlet runner bean</name>
    <name type="synonym">Phaseolus multiflorus</name>
    <dbReference type="NCBI Taxonomy" id="3886"/>
    <lineage>
        <taxon>Eukaryota</taxon>
        <taxon>Viridiplantae</taxon>
        <taxon>Streptophyta</taxon>
        <taxon>Embryophyta</taxon>
        <taxon>Tracheophyta</taxon>
        <taxon>Spermatophyta</taxon>
        <taxon>Magnoliopsida</taxon>
        <taxon>eudicotyledons</taxon>
        <taxon>Gunneridae</taxon>
        <taxon>Pentapetalae</taxon>
        <taxon>rosids</taxon>
        <taxon>fabids</taxon>
        <taxon>Fabales</taxon>
        <taxon>Fabaceae</taxon>
        <taxon>Papilionoideae</taxon>
        <taxon>50 kb inversion clade</taxon>
        <taxon>NPAAA clade</taxon>
        <taxon>indigoferoid/millettioid clade</taxon>
        <taxon>Phaseoleae</taxon>
        <taxon>Phaseolus</taxon>
    </lineage>
</organism>
<evidence type="ECO:0000313" key="2">
    <source>
        <dbReference type="EMBL" id="KAK7341815.1"/>
    </source>
</evidence>
<dbReference type="EMBL" id="JAYMYR010000009">
    <property type="protein sequence ID" value="KAK7341815.1"/>
    <property type="molecule type" value="Genomic_DNA"/>
</dbReference>
<gene>
    <name evidence="2" type="ORF">VNO80_24754</name>
</gene>
<protein>
    <recommendedName>
        <fullName evidence="4">Epidermal patterning factor-like protein</fullName>
    </recommendedName>
</protein>
<accession>A0AAN9LT00</accession>
<comment type="caution">
    <text evidence="2">The sequence shown here is derived from an EMBL/GenBank/DDBJ whole genome shotgun (WGS) entry which is preliminary data.</text>
</comment>
<dbReference type="Proteomes" id="UP001374584">
    <property type="component" value="Unassembled WGS sequence"/>
</dbReference>
<reference evidence="2 3" key="1">
    <citation type="submission" date="2024-01" db="EMBL/GenBank/DDBJ databases">
        <title>The genomes of 5 underutilized Papilionoideae crops provide insights into root nodulation and disease resistanc.</title>
        <authorList>
            <person name="Jiang F."/>
        </authorList>
    </citation>
    <scope>NUCLEOTIDE SEQUENCE [LARGE SCALE GENOMIC DNA]</scope>
    <source>
        <strain evidence="2">JINMINGXINNONG_FW02</strain>
        <tissue evidence="2">Leaves</tissue>
    </source>
</reference>